<dbReference type="InterPro" id="IPR037196">
    <property type="entry name" value="HSP90_C"/>
</dbReference>
<evidence type="ECO:0000256" key="9">
    <source>
        <dbReference type="ARBA" id="ARBA00070675"/>
    </source>
</evidence>
<dbReference type="InterPro" id="IPR020575">
    <property type="entry name" value="Hsp90_N"/>
</dbReference>
<dbReference type="FunFam" id="3.30.565.10:FF:000009">
    <property type="entry name" value="Molecular chaperone HtpG"/>
    <property type="match status" value="1"/>
</dbReference>
<evidence type="ECO:0000256" key="4">
    <source>
        <dbReference type="ARBA" id="ARBA00022741"/>
    </source>
</evidence>
<dbReference type="Gene3D" id="3.40.50.11260">
    <property type="match status" value="1"/>
</dbReference>
<keyword evidence="7 10" id="KW-0143">Chaperone</keyword>
<evidence type="ECO:0000256" key="6">
    <source>
        <dbReference type="ARBA" id="ARBA00023016"/>
    </source>
</evidence>
<reference evidence="14 17" key="2">
    <citation type="submission" date="2018-08" db="EMBL/GenBank/DDBJ databases">
        <title>Complete genome of the Arcobacter molluscorum type strain LMG 25693.</title>
        <authorList>
            <person name="Miller W.G."/>
            <person name="Yee E."/>
            <person name="Bono J.L."/>
        </authorList>
    </citation>
    <scope>NUCLEOTIDE SEQUENCE [LARGE SCALE GENOMIC DNA]</scope>
    <source>
        <strain evidence="14 17">CECT 7696</strain>
    </source>
</reference>
<evidence type="ECO:0000313" key="14">
    <source>
        <dbReference type="EMBL" id="AXX91912.1"/>
    </source>
</evidence>
<keyword evidence="5 10" id="KW-0067">ATP-binding</keyword>
<dbReference type="KEGG" id="amol:AMOL_0919"/>
<feature type="domain" description="Histidine kinase/HSP90-like ATPase" evidence="13">
    <location>
        <begin position="24"/>
        <end position="182"/>
    </location>
</feature>
<dbReference type="SUPFAM" id="SSF55874">
    <property type="entry name" value="ATPase domain of HSP90 chaperone/DNA topoisomerase II/histidine kinase"/>
    <property type="match status" value="1"/>
</dbReference>
<organism evidence="15 16">
    <name type="scientific">Malaciobacter molluscorum LMG 25693</name>
    <dbReference type="NCBI Taxonomy" id="870501"/>
    <lineage>
        <taxon>Bacteria</taxon>
        <taxon>Pseudomonadati</taxon>
        <taxon>Campylobacterota</taxon>
        <taxon>Epsilonproteobacteria</taxon>
        <taxon>Campylobacterales</taxon>
        <taxon>Arcobacteraceae</taxon>
        <taxon>Malaciobacter</taxon>
    </lineage>
</organism>
<keyword evidence="4 10" id="KW-0547">Nucleotide-binding</keyword>
<keyword evidence="6 10" id="KW-0346">Stress response</keyword>
<evidence type="ECO:0000256" key="8">
    <source>
        <dbReference type="ARBA" id="ARBA00058590"/>
    </source>
</evidence>
<comment type="similarity">
    <text evidence="2 10">Belongs to the heat shock protein 90 family.</text>
</comment>
<dbReference type="PIRSF" id="PIRSF002583">
    <property type="entry name" value="Hsp90"/>
    <property type="match status" value="1"/>
</dbReference>
<feature type="binding site" evidence="11">
    <location>
        <position position="85"/>
    </location>
    <ligand>
        <name>ATP</name>
        <dbReference type="ChEBI" id="CHEBI:30616"/>
    </ligand>
</feature>
<feature type="binding site" evidence="11">
    <location>
        <position position="35"/>
    </location>
    <ligand>
        <name>ATP</name>
        <dbReference type="ChEBI" id="CHEBI:30616"/>
    </ligand>
</feature>
<evidence type="ECO:0000256" key="12">
    <source>
        <dbReference type="SAM" id="Coils"/>
    </source>
</evidence>
<evidence type="ECO:0000256" key="1">
    <source>
        <dbReference type="ARBA" id="ARBA00004496"/>
    </source>
</evidence>
<evidence type="ECO:0000256" key="5">
    <source>
        <dbReference type="ARBA" id="ARBA00022840"/>
    </source>
</evidence>
<name>A0A2G1DIS1_9BACT</name>
<evidence type="ECO:0000313" key="16">
    <source>
        <dbReference type="Proteomes" id="UP000221222"/>
    </source>
</evidence>
<dbReference type="GO" id="GO:0051082">
    <property type="term" value="F:unfolded protein binding"/>
    <property type="evidence" value="ECO:0007669"/>
    <property type="project" value="UniProtKB-UniRule"/>
</dbReference>
<evidence type="ECO:0000256" key="7">
    <source>
        <dbReference type="ARBA" id="ARBA00023186"/>
    </source>
</evidence>
<accession>A0A2G1DIS1</accession>
<dbReference type="NCBIfam" id="NF003555">
    <property type="entry name" value="PRK05218.1"/>
    <property type="match status" value="1"/>
</dbReference>
<evidence type="ECO:0000313" key="17">
    <source>
        <dbReference type="Proteomes" id="UP000262712"/>
    </source>
</evidence>
<dbReference type="GO" id="GO:0005524">
    <property type="term" value="F:ATP binding"/>
    <property type="evidence" value="ECO:0007669"/>
    <property type="project" value="UniProtKB-UniRule"/>
</dbReference>
<feature type="binding site" evidence="11">
    <location>
        <position position="80"/>
    </location>
    <ligand>
        <name>ATP</name>
        <dbReference type="ChEBI" id="CHEBI:30616"/>
    </ligand>
</feature>
<dbReference type="InterPro" id="IPR003594">
    <property type="entry name" value="HATPase_dom"/>
</dbReference>
<evidence type="ECO:0000259" key="13">
    <source>
        <dbReference type="SMART" id="SM00387"/>
    </source>
</evidence>
<dbReference type="Proteomes" id="UP000221222">
    <property type="component" value="Unassembled WGS sequence"/>
</dbReference>
<evidence type="ECO:0000256" key="11">
    <source>
        <dbReference type="PIRSR" id="PIRSR002583-1"/>
    </source>
</evidence>
<comment type="function">
    <text evidence="8 10">Molecular chaperone. Has ATPase activity.</text>
</comment>
<feature type="binding site" evidence="11">
    <location>
        <position position="350"/>
    </location>
    <ligand>
        <name>ATP</name>
        <dbReference type="ChEBI" id="CHEBI:30616"/>
    </ligand>
</feature>
<dbReference type="AlphaFoldDB" id="A0A2G1DIS1"/>
<feature type="binding site" evidence="11">
    <location>
        <begin position="100"/>
        <end position="101"/>
    </location>
    <ligand>
        <name>ATP</name>
        <dbReference type="ChEBI" id="CHEBI:30616"/>
    </ligand>
</feature>
<dbReference type="SMART" id="SM00387">
    <property type="entry name" value="HATPase_c"/>
    <property type="match status" value="1"/>
</dbReference>
<evidence type="ECO:0000256" key="2">
    <source>
        <dbReference type="ARBA" id="ARBA00008239"/>
    </source>
</evidence>
<dbReference type="Pfam" id="PF13589">
    <property type="entry name" value="HATPase_c_3"/>
    <property type="match status" value="1"/>
</dbReference>
<gene>
    <name evidence="10 14" type="primary">htpG</name>
    <name evidence="14" type="ORF">AMOL_0919</name>
    <name evidence="15" type="ORF">CPU12_06230</name>
</gene>
<dbReference type="Proteomes" id="UP000262712">
    <property type="component" value="Chromosome"/>
</dbReference>
<keyword evidence="16" id="KW-1185">Reference proteome</keyword>
<dbReference type="HAMAP" id="MF_00505">
    <property type="entry name" value="HSP90"/>
    <property type="match status" value="1"/>
</dbReference>
<dbReference type="SUPFAM" id="SSF110942">
    <property type="entry name" value="HSP90 C-terminal domain"/>
    <property type="match status" value="1"/>
</dbReference>
<dbReference type="EMBL" id="NXFY01000007">
    <property type="protein sequence ID" value="PHO18314.1"/>
    <property type="molecule type" value="Genomic_DNA"/>
</dbReference>
<keyword evidence="12" id="KW-0175">Coiled coil</keyword>
<dbReference type="PRINTS" id="PR00775">
    <property type="entry name" value="HEATSHOCK90"/>
</dbReference>
<dbReference type="SUPFAM" id="SSF54211">
    <property type="entry name" value="Ribosomal protein S5 domain 2-like"/>
    <property type="match status" value="1"/>
</dbReference>
<dbReference type="FunFam" id="3.30.230.80:FF:000002">
    <property type="entry name" value="Molecular chaperone HtpG"/>
    <property type="match status" value="1"/>
</dbReference>
<feature type="region of interest" description="C" evidence="10">
    <location>
        <begin position="564"/>
        <end position="637"/>
    </location>
</feature>
<feature type="binding site" evidence="11">
    <location>
        <position position="99"/>
    </location>
    <ligand>
        <name>ATP</name>
        <dbReference type="ChEBI" id="CHEBI:30616"/>
    </ligand>
</feature>
<dbReference type="InterPro" id="IPR036890">
    <property type="entry name" value="HATPase_C_sf"/>
</dbReference>
<keyword evidence="3 10" id="KW-0963">Cytoplasm</keyword>
<dbReference type="GO" id="GO:0016887">
    <property type="term" value="F:ATP hydrolysis activity"/>
    <property type="evidence" value="ECO:0007669"/>
    <property type="project" value="InterPro"/>
</dbReference>
<proteinExistence type="inferred from homology"/>
<sequence>MAKHQFQTEVGQLLHLMTHSLYSNKEIFIRELVSNASDAIDKLNYLKLTDDNMKSKLPENWKGEINIAFDEEDKSITIVDNGIGMNDEDLIASIGTIAKSGTKSFVEALTGDAKKDSNLIGQFGVGFYSVFMVASNVDVISKKAGEDQAYKWSSTGTGEFEIIPVTKESNGTVIYIKLKDEEASEFASKFRIQNIIEKYSNHIAYPIFLNYQEEVEEELSEEDKKAGKEAKKTKEKRHEQINAATALWTQPKAKLKQEDYNEFYKSISHDSQDPMATIHTRAEGVNEYTTLFYIPKTAPMDMYRADYQPGVKLYVKRVFITDDEKELLPTYLRFVRGIIDSEDLPLNVSREILQENRILANIKQGSVKKILSEIKKLAKDEEKYKEFIAQYNRPLKEGAYQDFTNKETILDLIRYKSTKTKDGEMTSLAAYKDAADSEQKAIYYIVGENEKVLRNSPLLESYKKNDIEVLILDDKEIDEIITPTLGAYKEWEFKDITSVEPPKVEQSEEEKKEVEEKFQDITKKIKDILGESVKEVKVTNRLSDSPSCVVKDAGDAQMAQMMQMMRAMGQEMPQSAPILEINPDHEIVKKLNGCPDDKMIEDVSWVLLDQAKLSEGMDITDAVAFAQRLSRITAKAL</sequence>
<comment type="subunit">
    <text evidence="10">Homodimer.</text>
</comment>
<comment type="subcellular location">
    <subcellularLocation>
        <location evidence="1 10">Cytoplasm</location>
    </subcellularLocation>
</comment>
<reference evidence="15 16" key="1">
    <citation type="submission" date="2017-09" db="EMBL/GenBank/DDBJ databases">
        <title>Arcobacter canalis sp. nov., a new species isolated from a water canal contaminated with urban sewage.</title>
        <authorList>
            <person name="Perez-Cataluna A."/>
            <person name="Salas-Masso N."/>
            <person name="Figueras M.J."/>
        </authorList>
    </citation>
    <scope>NUCLEOTIDE SEQUENCE [LARGE SCALE GENOMIC DNA]</scope>
    <source>
        <strain evidence="15 16">F98-3</strain>
    </source>
</reference>
<protein>
    <recommendedName>
        <fullName evidence="9 10">Chaperone protein HtpG</fullName>
    </recommendedName>
    <alternativeName>
        <fullName evidence="10">Heat shock protein HtpG</fullName>
    </alternativeName>
    <alternativeName>
        <fullName evidence="10">High temperature protein G</fullName>
    </alternativeName>
</protein>
<evidence type="ECO:0000256" key="10">
    <source>
        <dbReference type="HAMAP-Rule" id="MF_00505"/>
    </source>
</evidence>
<feature type="region of interest" description="A; substrate-binding" evidence="10">
    <location>
        <begin position="1"/>
        <end position="350"/>
    </location>
</feature>
<dbReference type="RefSeq" id="WP_099342236.1">
    <property type="nucleotide sequence ID" value="NZ_CP032098.1"/>
</dbReference>
<dbReference type="EMBL" id="CP032098">
    <property type="protein sequence ID" value="AXX91912.1"/>
    <property type="molecule type" value="Genomic_DNA"/>
</dbReference>
<dbReference type="Gene3D" id="3.30.565.10">
    <property type="entry name" value="Histidine kinase-like ATPase, C-terminal domain"/>
    <property type="match status" value="1"/>
</dbReference>
<evidence type="ECO:0000313" key="15">
    <source>
        <dbReference type="EMBL" id="PHO18314.1"/>
    </source>
</evidence>
<dbReference type="Gene3D" id="1.20.120.790">
    <property type="entry name" value="Heat shock protein 90, C-terminal domain"/>
    <property type="match status" value="1"/>
</dbReference>
<dbReference type="GO" id="GO:0140662">
    <property type="term" value="F:ATP-dependent protein folding chaperone"/>
    <property type="evidence" value="ECO:0007669"/>
    <property type="project" value="InterPro"/>
</dbReference>
<dbReference type="Gene3D" id="3.30.230.80">
    <property type="match status" value="1"/>
</dbReference>
<dbReference type="CDD" id="cd16927">
    <property type="entry name" value="HATPase_Hsp90-like"/>
    <property type="match status" value="1"/>
</dbReference>
<dbReference type="Pfam" id="PF00183">
    <property type="entry name" value="HSP90"/>
    <property type="match status" value="1"/>
</dbReference>
<evidence type="ECO:0000256" key="3">
    <source>
        <dbReference type="ARBA" id="ARBA00022490"/>
    </source>
</evidence>
<feature type="binding site" evidence="11">
    <location>
        <position position="172"/>
    </location>
    <ligand>
        <name>ATP</name>
        <dbReference type="ChEBI" id="CHEBI:30616"/>
    </ligand>
</feature>
<dbReference type="GO" id="GO:0005737">
    <property type="term" value="C:cytoplasm"/>
    <property type="evidence" value="ECO:0007669"/>
    <property type="project" value="UniProtKB-SubCell"/>
</dbReference>
<dbReference type="InterPro" id="IPR020568">
    <property type="entry name" value="Ribosomal_Su5_D2-typ_SF"/>
</dbReference>
<comment type="caution">
    <text evidence="10">Lacks conserved residue(s) required for the propagation of feature annotation.</text>
</comment>
<feature type="binding site" evidence="11">
    <location>
        <position position="31"/>
    </location>
    <ligand>
        <name>ATP</name>
        <dbReference type="ChEBI" id="CHEBI:30616"/>
    </ligand>
</feature>
<dbReference type="PANTHER" id="PTHR11528">
    <property type="entry name" value="HEAT SHOCK PROTEIN 90 FAMILY MEMBER"/>
    <property type="match status" value="1"/>
</dbReference>
<feature type="binding site" evidence="11">
    <location>
        <begin position="122"/>
        <end position="127"/>
    </location>
    <ligand>
        <name>ATP</name>
        <dbReference type="ChEBI" id="CHEBI:30616"/>
    </ligand>
</feature>
<feature type="coiled-coil region" evidence="12">
    <location>
        <begin position="504"/>
        <end position="531"/>
    </location>
</feature>
<dbReference type="InterPro" id="IPR001404">
    <property type="entry name" value="Hsp90_fam"/>
</dbReference>